<name>A0ABQ5W7Q9_9HYPH</name>
<sequence>MTLPPAADRRAVDWPLLLTVFVAAAAIFIVRARIGAGSTPLLADTDDAMRMVVVRDFLAGQGWYDIVQHRINAPWGADIHWSRLVDLPIALIILLARPFAGAAGAETIAAYIWPLLLFLALLWVSARLALRLVGPAGLLPALVLPILSPAVTNEFSAGRIDHHNLQVILTLAIAWTSIESLDRSRFALATGFLCATAIAIGTEALPAVSAAILAFGLIWIFSPEKSRQVRYFGLAFAGGTLAHIVIALPPDRWLVPACDALSVDYVFAAVATGAVFVGLAALGGRPRGWTLRLVIGIAAGLAAMGTVFALFPECLKGPYAAVDPWLVTHWINAIAEAKTWWGSLFDLPAYTLAVGVPPLLGLVVIGHRVVTMKEDRGQWLVLALFLGFATLVMLLQVRGARLSTMPAIPAAACLIADLRARCLTSRTPATAIALIAGWFGFAGVLVIVAVSAVVRLTPNPAREVIETRTERAQCLMPQSFADLAAIPPERVMAPIDLGSHLLLETPHAVVAAPYHRNEAGVLDTFAFFNGPVDEAREILARRGIGLVVTCPAMPEMRGLADAAPDSFVRLERLPDWLADVSLGGPLKVYAVLP</sequence>
<accession>A0ABQ5W7Q9</accession>
<comment type="caution">
    <text evidence="2">The sequence shown here is derived from an EMBL/GenBank/DDBJ whole genome shotgun (WGS) entry which is preliminary data.</text>
</comment>
<feature type="transmembrane region" description="Helical" evidence="1">
    <location>
        <begin position="347"/>
        <end position="367"/>
    </location>
</feature>
<evidence type="ECO:0000313" key="3">
    <source>
        <dbReference type="Proteomes" id="UP001156691"/>
    </source>
</evidence>
<feature type="transmembrane region" description="Helical" evidence="1">
    <location>
        <begin position="260"/>
        <end position="282"/>
    </location>
</feature>
<feature type="transmembrane region" description="Helical" evidence="1">
    <location>
        <begin position="379"/>
        <end position="397"/>
    </location>
</feature>
<evidence type="ECO:0000313" key="2">
    <source>
        <dbReference type="EMBL" id="GLQ55923.1"/>
    </source>
</evidence>
<keyword evidence="1" id="KW-0472">Membrane</keyword>
<feature type="transmembrane region" description="Helical" evidence="1">
    <location>
        <begin position="231"/>
        <end position="248"/>
    </location>
</feature>
<proteinExistence type="predicted"/>
<feature type="transmembrane region" description="Helical" evidence="1">
    <location>
        <begin position="12"/>
        <end position="34"/>
    </location>
</feature>
<dbReference type="Proteomes" id="UP001156691">
    <property type="component" value="Unassembled WGS sequence"/>
</dbReference>
<gene>
    <name evidence="2" type="ORF">GCM10010862_31820</name>
</gene>
<keyword evidence="1" id="KW-1133">Transmembrane helix</keyword>
<feature type="transmembrane region" description="Helical" evidence="1">
    <location>
        <begin position="432"/>
        <end position="454"/>
    </location>
</feature>
<dbReference type="RefSeq" id="WP_284341341.1">
    <property type="nucleotide sequence ID" value="NZ_BSNS01000015.1"/>
</dbReference>
<protein>
    <recommendedName>
        <fullName evidence="4">4-amino-4-deoxy-L-arabinose transferase-like glycosyltransferase</fullName>
    </recommendedName>
</protein>
<organism evidence="2 3">
    <name type="scientific">Devosia nitrariae</name>
    <dbReference type="NCBI Taxonomy" id="2071872"/>
    <lineage>
        <taxon>Bacteria</taxon>
        <taxon>Pseudomonadati</taxon>
        <taxon>Pseudomonadota</taxon>
        <taxon>Alphaproteobacteria</taxon>
        <taxon>Hyphomicrobiales</taxon>
        <taxon>Devosiaceae</taxon>
        <taxon>Devosia</taxon>
    </lineage>
</organism>
<keyword evidence="3" id="KW-1185">Reference proteome</keyword>
<evidence type="ECO:0008006" key="4">
    <source>
        <dbReference type="Google" id="ProtNLM"/>
    </source>
</evidence>
<keyword evidence="1" id="KW-0812">Transmembrane</keyword>
<dbReference type="EMBL" id="BSNS01000015">
    <property type="protein sequence ID" value="GLQ55923.1"/>
    <property type="molecule type" value="Genomic_DNA"/>
</dbReference>
<feature type="transmembrane region" description="Helical" evidence="1">
    <location>
        <begin position="132"/>
        <end position="151"/>
    </location>
</feature>
<feature type="transmembrane region" description="Helical" evidence="1">
    <location>
        <begin position="186"/>
        <end position="219"/>
    </location>
</feature>
<reference evidence="3" key="1">
    <citation type="journal article" date="2019" name="Int. J. Syst. Evol. Microbiol.">
        <title>The Global Catalogue of Microorganisms (GCM) 10K type strain sequencing project: providing services to taxonomists for standard genome sequencing and annotation.</title>
        <authorList>
            <consortium name="The Broad Institute Genomics Platform"/>
            <consortium name="The Broad Institute Genome Sequencing Center for Infectious Disease"/>
            <person name="Wu L."/>
            <person name="Ma J."/>
        </authorList>
    </citation>
    <scope>NUCLEOTIDE SEQUENCE [LARGE SCALE GENOMIC DNA]</scope>
    <source>
        <strain evidence="3">NBRC 112416</strain>
    </source>
</reference>
<evidence type="ECO:0000256" key="1">
    <source>
        <dbReference type="SAM" id="Phobius"/>
    </source>
</evidence>
<feature type="transmembrane region" description="Helical" evidence="1">
    <location>
        <begin position="289"/>
        <end position="311"/>
    </location>
</feature>
<feature type="transmembrane region" description="Helical" evidence="1">
    <location>
        <begin position="108"/>
        <end position="126"/>
    </location>
</feature>